<evidence type="ECO:0000313" key="1">
    <source>
        <dbReference type="EMBL" id="ESA01242.1"/>
    </source>
</evidence>
<organism evidence="1">
    <name type="scientific">Rhizophagus irregularis (strain DAOM 181602 / DAOM 197198 / MUCL 43194)</name>
    <name type="common">Arbuscular mycorrhizal fungus</name>
    <name type="synonym">Glomus intraradices</name>
    <dbReference type="NCBI Taxonomy" id="747089"/>
    <lineage>
        <taxon>Eukaryota</taxon>
        <taxon>Fungi</taxon>
        <taxon>Fungi incertae sedis</taxon>
        <taxon>Mucoromycota</taxon>
        <taxon>Glomeromycotina</taxon>
        <taxon>Glomeromycetes</taxon>
        <taxon>Glomerales</taxon>
        <taxon>Glomeraceae</taxon>
        <taxon>Rhizophagus</taxon>
    </lineage>
</organism>
<gene>
    <name evidence="1" type="ORF">GLOINDRAFT_7712</name>
</gene>
<reference evidence="1" key="1">
    <citation type="submission" date="2013-07" db="EMBL/GenBank/DDBJ databases">
        <title>The genome of an arbuscular mycorrhizal fungus provides insights into the evolution of the oldest plant symbiosis.</title>
        <authorList>
            <consortium name="DOE Joint Genome Institute"/>
            <person name="Tisserant E."/>
            <person name="Malbreil M."/>
            <person name="Kuo A."/>
            <person name="Kohler A."/>
            <person name="Symeonidi A."/>
            <person name="Balestrini R."/>
            <person name="Charron P."/>
            <person name="Duensing N."/>
            <person name="Frei-dit-Frey N."/>
            <person name="Gianinazzi-Pearson V."/>
            <person name="Gilbert B."/>
            <person name="Handa Y."/>
            <person name="Hijri M."/>
            <person name="Kaul R."/>
            <person name="Kawaguchi M."/>
            <person name="Krajinski F."/>
            <person name="Lammers P."/>
            <person name="Lapierre D."/>
            <person name="Masclaux F.G."/>
            <person name="Murat C."/>
            <person name="Morin E."/>
            <person name="Ndikumana S."/>
            <person name="Pagni M."/>
            <person name="Petitpierre D."/>
            <person name="Requena N."/>
            <person name="Rosikiewicz P."/>
            <person name="Riley R."/>
            <person name="Saito K."/>
            <person name="San Clemente H."/>
            <person name="Shapiro H."/>
            <person name="van Tuinen D."/>
            <person name="Becard G."/>
            <person name="Bonfante P."/>
            <person name="Paszkowski U."/>
            <person name="Shachar-Hill Y."/>
            <person name="Young J.P."/>
            <person name="Sanders I.R."/>
            <person name="Henrissat B."/>
            <person name="Rensing S.A."/>
            <person name="Grigoriev I.V."/>
            <person name="Corradi N."/>
            <person name="Roux C."/>
            <person name="Martin F."/>
        </authorList>
    </citation>
    <scope>NUCLEOTIDE SEQUENCE</scope>
    <source>
        <strain evidence="1">DAOM 197198</strain>
    </source>
</reference>
<dbReference type="HOGENOM" id="CLU_2110262_0_0_1"/>
<protein>
    <submittedName>
        <fullName evidence="1">Uncharacterized protein</fullName>
    </submittedName>
</protein>
<sequence>MPPVRLRSIVYEEEGHRHEVAQQLLDEYPTENMKSKNGANSKYFIHRWMIGKDHSSTSISRLGFKERFADTTNKPLMERFRTTQGYLYLMGMRLELIVNSDICTKQTLNLVNNDF</sequence>
<dbReference type="EMBL" id="KI296622">
    <property type="protein sequence ID" value="ESA01242.1"/>
    <property type="molecule type" value="Genomic_DNA"/>
</dbReference>
<dbReference type="VEuPathDB" id="FungiDB:RhiirFUN_024368"/>
<accession>U9T1L3</accession>
<proteinExistence type="predicted"/>
<dbReference type="AlphaFoldDB" id="U9T1L3"/>
<name>U9T1L3_RHIID</name>